<name>A0A917N8D2_9GAMM</name>
<keyword evidence="3 7" id="KW-0547">Nucleotide-binding</keyword>
<dbReference type="Gene3D" id="3.30.460.10">
    <property type="entry name" value="Beta Polymerase, domain 2"/>
    <property type="match status" value="1"/>
</dbReference>
<evidence type="ECO:0000256" key="1">
    <source>
        <dbReference type="ARBA" id="ARBA00022664"/>
    </source>
</evidence>
<evidence type="ECO:0000259" key="9">
    <source>
        <dbReference type="Pfam" id="PF01743"/>
    </source>
</evidence>
<dbReference type="HAMAP" id="MF_00957">
    <property type="entry name" value="PolyA_pol"/>
    <property type="match status" value="1"/>
</dbReference>
<comment type="catalytic activity">
    <reaction evidence="7">
        <text>RNA(n) + ATP = RNA(n)-3'-adenine ribonucleotide + diphosphate</text>
        <dbReference type="Rhea" id="RHEA:11332"/>
        <dbReference type="Rhea" id="RHEA-COMP:14527"/>
        <dbReference type="Rhea" id="RHEA-COMP:17347"/>
        <dbReference type="ChEBI" id="CHEBI:30616"/>
        <dbReference type="ChEBI" id="CHEBI:33019"/>
        <dbReference type="ChEBI" id="CHEBI:140395"/>
        <dbReference type="ChEBI" id="CHEBI:173115"/>
        <dbReference type="EC" id="2.7.7.19"/>
    </reaction>
</comment>
<feature type="active site" evidence="7">
    <location>
        <position position="155"/>
    </location>
</feature>
<dbReference type="NCBIfam" id="TIGR01942">
    <property type="entry name" value="pcnB"/>
    <property type="match status" value="1"/>
</dbReference>
<dbReference type="GO" id="GO:1990817">
    <property type="term" value="F:poly(A) RNA polymerase activity"/>
    <property type="evidence" value="ECO:0007669"/>
    <property type="project" value="UniProtKB-UniRule"/>
</dbReference>
<reference evidence="12" key="1">
    <citation type="journal article" date="2014" name="Int. J. Syst. Evol. Microbiol.">
        <title>Complete genome sequence of Corynebacterium casei LMG S-19264T (=DSM 44701T), isolated from a smear-ripened cheese.</title>
        <authorList>
            <consortium name="US DOE Joint Genome Institute (JGI-PGF)"/>
            <person name="Walter F."/>
            <person name="Albersmeier A."/>
            <person name="Kalinowski J."/>
            <person name="Ruckert C."/>
        </authorList>
    </citation>
    <scope>NUCLEOTIDE SEQUENCE</scope>
    <source>
        <strain evidence="12">JCM 13919</strain>
    </source>
</reference>
<feature type="domain" description="Polymerase A arginine-rich C-terminal" evidence="10">
    <location>
        <begin position="328"/>
        <end position="442"/>
    </location>
</feature>
<evidence type="ECO:0000313" key="12">
    <source>
        <dbReference type="EMBL" id="GGI75847.1"/>
    </source>
</evidence>
<dbReference type="EMBL" id="BMOB01000001">
    <property type="protein sequence ID" value="GGI75847.1"/>
    <property type="molecule type" value="Genomic_DNA"/>
</dbReference>
<feature type="domain" description="Poly A polymerase head" evidence="9">
    <location>
        <begin position="59"/>
        <end position="186"/>
    </location>
</feature>
<dbReference type="Pfam" id="PF12627">
    <property type="entry name" value="PolyA_pol_RNAbd"/>
    <property type="match status" value="1"/>
</dbReference>
<evidence type="ECO:0000259" key="11">
    <source>
        <dbReference type="Pfam" id="PF12627"/>
    </source>
</evidence>
<dbReference type="Proteomes" id="UP000630149">
    <property type="component" value="Unassembled WGS sequence"/>
</dbReference>
<dbReference type="Pfam" id="PF01743">
    <property type="entry name" value="PolyA_pol"/>
    <property type="match status" value="1"/>
</dbReference>
<comment type="similarity">
    <text evidence="7 8">Belongs to the tRNA nucleotidyltransferase/poly(A) polymerase family.</text>
</comment>
<feature type="domain" description="tRNA nucleotidyltransferase/poly(A) polymerase RNA and SrmB- binding" evidence="11">
    <location>
        <begin position="214"/>
        <end position="272"/>
    </location>
</feature>
<dbReference type="GO" id="GO:0043633">
    <property type="term" value="P:polyadenylation-dependent RNA catabolic process"/>
    <property type="evidence" value="ECO:0007669"/>
    <property type="project" value="InterPro"/>
</dbReference>
<comment type="function">
    <text evidence="7">Adds poly(A) tail to the 3' end of many RNAs, which usually targets these RNAs for decay. Plays a significant role in the global control of gene expression, through influencing the rate of transcript degradation, and in the general RNA quality control.</text>
</comment>
<keyword evidence="4 7" id="KW-0067">ATP-binding</keyword>
<keyword evidence="6 7" id="KW-0804">Transcription</keyword>
<keyword evidence="13" id="KW-1185">Reference proteome</keyword>
<organism evidence="12 13">
    <name type="scientific">Legionella impletisoli</name>
    <dbReference type="NCBI Taxonomy" id="343510"/>
    <lineage>
        <taxon>Bacteria</taxon>
        <taxon>Pseudomonadati</taxon>
        <taxon>Pseudomonadota</taxon>
        <taxon>Gammaproteobacteria</taxon>
        <taxon>Legionellales</taxon>
        <taxon>Legionellaceae</taxon>
        <taxon>Legionella</taxon>
    </lineage>
</organism>
<dbReference type="PANTHER" id="PTHR43051:SF1">
    <property type="entry name" value="POLYNUCLEOTIDE ADENYLYLTRANSFERASE FAMILY PROTEIN"/>
    <property type="match status" value="1"/>
</dbReference>
<evidence type="ECO:0000313" key="13">
    <source>
        <dbReference type="Proteomes" id="UP000630149"/>
    </source>
</evidence>
<dbReference type="PANTHER" id="PTHR43051">
    <property type="entry name" value="POLYNUCLEOTIDE ADENYLYLTRANSFERASE FAMILY PROTEIN"/>
    <property type="match status" value="1"/>
</dbReference>
<protein>
    <recommendedName>
        <fullName evidence="7">Poly(A) polymerase I</fullName>
        <shortName evidence="7">PAP I</shortName>
        <ecNumber evidence="7">2.7.7.19</ecNumber>
    </recommendedName>
</protein>
<dbReference type="InterPro" id="IPR052191">
    <property type="entry name" value="tRNA_ntf/polyA_polymerase_I"/>
</dbReference>
<dbReference type="SUPFAM" id="SSF81891">
    <property type="entry name" value="Poly A polymerase C-terminal region-like"/>
    <property type="match status" value="1"/>
</dbReference>
<evidence type="ECO:0000256" key="2">
    <source>
        <dbReference type="ARBA" id="ARBA00022679"/>
    </source>
</evidence>
<dbReference type="GO" id="GO:0003723">
    <property type="term" value="F:RNA binding"/>
    <property type="evidence" value="ECO:0007669"/>
    <property type="project" value="UniProtKB-UniRule"/>
</dbReference>
<dbReference type="GO" id="GO:0006397">
    <property type="term" value="P:mRNA processing"/>
    <property type="evidence" value="ECO:0007669"/>
    <property type="project" value="UniProtKB-KW"/>
</dbReference>
<feature type="active site" evidence="7">
    <location>
        <position position="79"/>
    </location>
</feature>
<comment type="caution">
    <text evidence="12">The sequence shown here is derived from an EMBL/GenBank/DDBJ whole genome shotgun (WGS) entry which is preliminary data.</text>
</comment>
<dbReference type="InterPro" id="IPR032828">
    <property type="entry name" value="PolyA_RNA-bd"/>
</dbReference>
<evidence type="ECO:0000256" key="7">
    <source>
        <dbReference type="HAMAP-Rule" id="MF_00957"/>
    </source>
</evidence>
<evidence type="ECO:0000256" key="4">
    <source>
        <dbReference type="ARBA" id="ARBA00022840"/>
    </source>
</evidence>
<gene>
    <name evidence="7 12" type="primary">pcnB</name>
    <name evidence="12" type="ORF">GCM10007966_00840</name>
</gene>
<dbReference type="FunFam" id="3.30.460.10:FF:000035">
    <property type="entry name" value="Poly(A) polymerase I"/>
    <property type="match status" value="1"/>
</dbReference>
<dbReference type="InterPro" id="IPR043519">
    <property type="entry name" value="NT_sf"/>
</dbReference>
<evidence type="ECO:0000259" key="10">
    <source>
        <dbReference type="Pfam" id="PF12626"/>
    </source>
</evidence>
<proteinExistence type="inferred from homology"/>
<dbReference type="InterPro" id="IPR010206">
    <property type="entry name" value="PolA_pol_I"/>
</dbReference>
<keyword evidence="1 7" id="KW-0507">mRNA processing</keyword>
<keyword evidence="5 7" id="KW-0694">RNA-binding</keyword>
<dbReference type="InterPro" id="IPR025866">
    <property type="entry name" value="PolyA_pol_arg_C_dom"/>
</dbReference>
<reference evidence="12" key="2">
    <citation type="submission" date="2020-09" db="EMBL/GenBank/DDBJ databases">
        <authorList>
            <person name="Sun Q."/>
            <person name="Ohkuma M."/>
        </authorList>
    </citation>
    <scope>NUCLEOTIDE SEQUENCE</scope>
    <source>
        <strain evidence="12">JCM 13919</strain>
    </source>
</reference>
<evidence type="ECO:0000256" key="3">
    <source>
        <dbReference type="ARBA" id="ARBA00022741"/>
    </source>
</evidence>
<accession>A0A917N8D2</accession>
<dbReference type="InterPro" id="IPR002646">
    <property type="entry name" value="PolA_pol_head_dom"/>
</dbReference>
<dbReference type="AlphaFoldDB" id="A0A917N8D2"/>
<sequence>MATIINLIKKLLRNKRGADIEPTDPIHTIPRSKHQISKPDISDNALKVVNRLNSAGFEAYLVGGSVRDLLLRKAPKDFDVATNATPNEIRNLFKNARIIGRRFKLAHILFHREIIEVATFRGHEATDAQQLLNDRGMLIRDNVYGTLEEDAWRRDFTINSLYYNVLDSTIIDYTGGFEDIDKRLIRIIGEPVTRYKEDPVRMLRAIRFSAKLHFELAESTAAPLSELSPLITHVSSSRLFDEMTKLYQCGNAETVHRLMLQYGFFEQLFPQTFKLFEGQYPAHALIGIALENTDNRIKENKPVTPAFIFAVILWFPLLDRAARLREEGIDPLPALEQAMSQVIAEQNRIVSIPKRFTQVMREIWILQYRLSKRTGRRAFNMMQHPRFRAAYDFLALRALAGDESMELADWWTQFQDVTPNIQNEMVAALTPNLPRKRRRRKPKPSL</sequence>
<feature type="active site" evidence="7">
    <location>
        <position position="77"/>
    </location>
</feature>
<evidence type="ECO:0000256" key="8">
    <source>
        <dbReference type="RuleBase" id="RU003953"/>
    </source>
</evidence>
<keyword evidence="2 7" id="KW-0808">Transferase</keyword>
<evidence type="ECO:0000256" key="6">
    <source>
        <dbReference type="ARBA" id="ARBA00023163"/>
    </source>
</evidence>
<evidence type="ECO:0000256" key="5">
    <source>
        <dbReference type="ARBA" id="ARBA00022884"/>
    </source>
</evidence>
<dbReference type="SUPFAM" id="SSF81301">
    <property type="entry name" value="Nucleotidyltransferase"/>
    <property type="match status" value="1"/>
</dbReference>
<dbReference type="GO" id="GO:0005524">
    <property type="term" value="F:ATP binding"/>
    <property type="evidence" value="ECO:0007669"/>
    <property type="project" value="UniProtKB-UniRule"/>
</dbReference>
<dbReference type="CDD" id="cd05398">
    <property type="entry name" value="NT_ClassII-CCAase"/>
    <property type="match status" value="1"/>
</dbReference>
<dbReference type="EC" id="2.7.7.19" evidence="7"/>
<dbReference type="Pfam" id="PF12626">
    <property type="entry name" value="PolyA_pol_arg_C"/>
    <property type="match status" value="1"/>
</dbReference>
<dbReference type="Gene3D" id="1.10.3090.10">
    <property type="entry name" value="cca-adding enzyme, domain 2"/>
    <property type="match status" value="1"/>
</dbReference>